<reference evidence="2 3" key="1">
    <citation type="journal article" date="2019" name="Int. J. Syst. Evol. Microbiol.">
        <title>The Global Catalogue of Microorganisms (GCM) 10K type strain sequencing project: providing services to taxonomists for standard genome sequencing and annotation.</title>
        <authorList>
            <consortium name="The Broad Institute Genomics Platform"/>
            <consortium name="The Broad Institute Genome Sequencing Center for Infectious Disease"/>
            <person name="Wu L."/>
            <person name="Ma J."/>
        </authorList>
    </citation>
    <scope>NUCLEOTIDE SEQUENCE [LARGE SCALE GENOMIC DNA]</scope>
    <source>
        <strain evidence="2 3">JCM 14322</strain>
    </source>
</reference>
<keyword evidence="3" id="KW-1185">Reference proteome</keyword>
<comment type="caution">
    <text evidence="2">The sequence shown here is derived from an EMBL/GenBank/DDBJ whole genome shotgun (WGS) entry which is preliminary data.</text>
</comment>
<dbReference type="InterPro" id="IPR000182">
    <property type="entry name" value="GNAT_dom"/>
</dbReference>
<dbReference type="EMBL" id="BAAANJ010000016">
    <property type="protein sequence ID" value="GAA1817911.1"/>
    <property type="molecule type" value="Genomic_DNA"/>
</dbReference>
<sequence>MTSISAGPSLVIAHWVPGLPESGAQMAAMMALAKKHKQTLGFLPDAAFTGAAEAGNLVLAQQDAVLIGYSLYRVTRSTIKLTHVCVDTAARGQKLGQALISHVIAAHPGARAISARCRRDYGLNSFWTAAGLSPSAEIAGRNAKGLPLTLWRRELGTPDLLSFAVLDSNLPLAVLDSNVVIDLNASPKVHRPNRVESQALMADWLADEVTFAVSIQLNHELDDNDDATERVLQVQGSQDLPRLPTSWPEDQRLEQKLLTRFGTQAEARDRSLRKDVRHLADAIRANARYFVTNDAGVLAANSWLREEHSLTVVRPNELIRDVLDESGAYQPYAAGVFERINLRWSPASELREADLERAFMNYDDHEQGRAFRATLRAARAHGTARVLLDDRNTPLALSVTDLDSKADLRVPLLRVAKDPNATSIALQLARQLRVDVLQGGHRSVIVSDPWLHRRLLGALREDGFARLRDGELTATPLDVATTITTAADLSTVLGEHAPESAEPSPALSRDLEWRFWPLKLWDDSPCYVVPIRPNFAMDLFGYPFNLFPQRRALGLSRRHVYFRSGHSNPFRELPARILWYASTHKDHDVQEFFALSLGVESRLLPAEEAHERFSSLGVYRRKNVNAAAKQGNVNVLVVEDTEILTRPITLDAFRARAAPHGVRAEFQAPRTIPPAFFRELMEEFNKAGRVR</sequence>
<organism evidence="2 3">
    <name type="scientific">Agromyces neolithicus</name>
    <dbReference type="NCBI Taxonomy" id="269420"/>
    <lineage>
        <taxon>Bacteria</taxon>
        <taxon>Bacillati</taxon>
        <taxon>Actinomycetota</taxon>
        <taxon>Actinomycetes</taxon>
        <taxon>Micrococcales</taxon>
        <taxon>Microbacteriaceae</taxon>
        <taxon>Agromyces</taxon>
    </lineage>
</organism>
<evidence type="ECO:0000259" key="1">
    <source>
        <dbReference type="PROSITE" id="PS51186"/>
    </source>
</evidence>
<accession>A0ABN2MAZ7</accession>
<dbReference type="CDD" id="cd04301">
    <property type="entry name" value="NAT_SF"/>
    <property type="match status" value="1"/>
</dbReference>
<protein>
    <recommendedName>
        <fullName evidence="1">N-acetyltransferase domain-containing protein</fullName>
    </recommendedName>
</protein>
<evidence type="ECO:0000313" key="2">
    <source>
        <dbReference type="EMBL" id="GAA1817911.1"/>
    </source>
</evidence>
<name>A0ABN2MAZ7_9MICO</name>
<dbReference type="RefSeq" id="WP_344297136.1">
    <property type="nucleotide sequence ID" value="NZ_BAAANJ010000016.1"/>
</dbReference>
<gene>
    <name evidence="2" type="ORF">GCM10009749_30000</name>
</gene>
<feature type="domain" description="N-acetyltransferase" evidence="1">
    <location>
        <begin position="19"/>
        <end position="153"/>
    </location>
</feature>
<dbReference type="PROSITE" id="PS51186">
    <property type="entry name" value="GNAT"/>
    <property type="match status" value="1"/>
</dbReference>
<dbReference type="InterPro" id="IPR016181">
    <property type="entry name" value="Acyl_CoA_acyltransferase"/>
</dbReference>
<proteinExistence type="predicted"/>
<dbReference type="Pfam" id="PF00583">
    <property type="entry name" value="Acetyltransf_1"/>
    <property type="match status" value="1"/>
</dbReference>
<dbReference type="Proteomes" id="UP001500002">
    <property type="component" value="Unassembled WGS sequence"/>
</dbReference>
<dbReference type="SUPFAM" id="SSF55729">
    <property type="entry name" value="Acyl-CoA N-acyltransferases (Nat)"/>
    <property type="match status" value="1"/>
</dbReference>
<dbReference type="Gene3D" id="3.40.630.30">
    <property type="match status" value="1"/>
</dbReference>
<evidence type="ECO:0000313" key="3">
    <source>
        <dbReference type="Proteomes" id="UP001500002"/>
    </source>
</evidence>